<dbReference type="PROSITE" id="PS51186">
    <property type="entry name" value="GNAT"/>
    <property type="match status" value="1"/>
</dbReference>
<sequence>MEANQEGGAVIRAAQARDEAEWRRLWEGYNRFYEVDIPTETTAMTWQRILDPQGELLGRMAVRGSEAVGFSVSVTHATSWATSRACYLEDLFVDPGSRGTGIGRSLIVDLLDLTARSGWSSLYWHTRSDNPARRLYDEFVPADDFVRYRVHVPLAPPAAKAIGPKTRPCIS</sequence>
<proteinExistence type="predicted"/>
<gene>
    <name evidence="2" type="ORF">FRACA_370032</name>
</gene>
<dbReference type="Gene3D" id="3.40.630.30">
    <property type="match status" value="1"/>
</dbReference>
<dbReference type="SUPFAM" id="SSF55729">
    <property type="entry name" value="Acyl-CoA N-acyltransferases (Nat)"/>
    <property type="match status" value="1"/>
</dbReference>
<feature type="domain" description="N-acetyltransferase" evidence="1">
    <location>
        <begin position="9"/>
        <end position="159"/>
    </location>
</feature>
<dbReference type="Pfam" id="PF00583">
    <property type="entry name" value="Acetyltransf_1"/>
    <property type="match status" value="1"/>
</dbReference>
<evidence type="ECO:0000259" key="1">
    <source>
        <dbReference type="PROSITE" id="PS51186"/>
    </source>
</evidence>
<dbReference type="AlphaFoldDB" id="A0A2I2KVS3"/>
<accession>A0A2I2KVS3</accession>
<name>A0A2I2KVS3_9ACTN</name>
<dbReference type="InterPro" id="IPR016181">
    <property type="entry name" value="Acyl_CoA_acyltransferase"/>
</dbReference>
<keyword evidence="2" id="KW-0808">Transferase</keyword>
<dbReference type="GO" id="GO:0016747">
    <property type="term" value="F:acyltransferase activity, transferring groups other than amino-acyl groups"/>
    <property type="evidence" value="ECO:0007669"/>
    <property type="project" value="InterPro"/>
</dbReference>
<protein>
    <submittedName>
        <fullName evidence="2">GNAT family acetyltransferase</fullName>
    </submittedName>
</protein>
<dbReference type="CDD" id="cd04301">
    <property type="entry name" value="NAT_SF"/>
    <property type="match status" value="1"/>
</dbReference>
<keyword evidence="3" id="KW-1185">Reference proteome</keyword>
<reference evidence="2 3" key="1">
    <citation type="submission" date="2017-06" db="EMBL/GenBank/DDBJ databases">
        <authorList>
            <person name="Kim H.J."/>
            <person name="Triplett B.A."/>
        </authorList>
    </citation>
    <scope>NUCLEOTIDE SEQUENCE [LARGE SCALE GENOMIC DNA]</scope>
    <source>
        <strain evidence="2">FRACA_ARgP5</strain>
    </source>
</reference>
<dbReference type="Proteomes" id="UP000234331">
    <property type="component" value="Unassembled WGS sequence"/>
</dbReference>
<dbReference type="RefSeq" id="WP_207770418.1">
    <property type="nucleotide sequence ID" value="NZ_FZMO01000301.1"/>
</dbReference>
<organism evidence="2 3">
    <name type="scientific">Frankia canadensis</name>
    <dbReference type="NCBI Taxonomy" id="1836972"/>
    <lineage>
        <taxon>Bacteria</taxon>
        <taxon>Bacillati</taxon>
        <taxon>Actinomycetota</taxon>
        <taxon>Actinomycetes</taxon>
        <taxon>Frankiales</taxon>
        <taxon>Frankiaceae</taxon>
        <taxon>Frankia</taxon>
    </lineage>
</organism>
<evidence type="ECO:0000313" key="3">
    <source>
        <dbReference type="Proteomes" id="UP000234331"/>
    </source>
</evidence>
<dbReference type="EMBL" id="FZMO01000301">
    <property type="protein sequence ID" value="SNQ49755.1"/>
    <property type="molecule type" value="Genomic_DNA"/>
</dbReference>
<evidence type="ECO:0000313" key="2">
    <source>
        <dbReference type="EMBL" id="SNQ49755.1"/>
    </source>
</evidence>
<dbReference type="InterPro" id="IPR000182">
    <property type="entry name" value="GNAT_dom"/>
</dbReference>